<evidence type="ECO:0000259" key="5">
    <source>
        <dbReference type="Pfam" id="PF14374"/>
    </source>
</evidence>
<feature type="domain" description="Large ribosomal subunit protein uL4 C-terminal" evidence="5">
    <location>
        <begin position="101"/>
        <end position="169"/>
    </location>
</feature>
<dbReference type="Gene3D" id="3.40.1370.10">
    <property type="match status" value="2"/>
</dbReference>
<evidence type="ECO:0000313" key="6">
    <source>
        <dbReference type="EMBL" id="KAF6495916.1"/>
    </source>
</evidence>
<keyword evidence="3" id="KW-0687">Ribonucleoprotein</keyword>
<dbReference type="EMBL" id="JACASE010000002">
    <property type="protein sequence ID" value="KAF6495916.1"/>
    <property type="molecule type" value="Genomic_DNA"/>
</dbReference>
<gene>
    <name evidence="6" type="ORF">HJG63_010226</name>
</gene>
<proteinExistence type="inferred from homology"/>
<reference evidence="6 7" key="1">
    <citation type="journal article" date="2020" name="Nature">
        <title>Six reference-quality genomes reveal evolution of bat adaptations.</title>
        <authorList>
            <person name="Jebb D."/>
            <person name="Huang Z."/>
            <person name="Pippel M."/>
            <person name="Hughes G.M."/>
            <person name="Lavrichenko K."/>
            <person name="Devanna P."/>
            <person name="Winkler S."/>
            <person name="Jermiin L.S."/>
            <person name="Skirmuntt E.C."/>
            <person name="Katzourakis A."/>
            <person name="Burkitt-Gray L."/>
            <person name="Ray D.A."/>
            <person name="Sullivan K.A.M."/>
            <person name="Roscito J.G."/>
            <person name="Kirilenko B.M."/>
            <person name="Davalos L.M."/>
            <person name="Corthals A.P."/>
            <person name="Power M.L."/>
            <person name="Jones G."/>
            <person name="Ransome R.D."/>
            <person name="Dechmann D.K.N."/>
            <person name="Locatelli A.G."/>
            <person name="Puechmaille S.J."/>
            <person name="Fedrigo O."/>
            <person name="Jarvis E.D."/>
            <person name="Hiller M."/>
            <person name="Vernes S.C."/>
            <person name="Myers E.W."/>
            <person name="Teeling E.C."/>
        </authorList>
    </citation>
    <scope>NUCLEOTIDE SEQUENCE [LARGE SCALE GENOMIC DNA]</scope>
    <source>
        <strain evidence="6">MRouAeg1</strain>
        <tissue evidence="6">Muscle</tissue>
    </source>
</reference>
<evidence type="ECO:0000256" key="4">
    <source>
        <dbReference type="SAM" id="MobiDB-lite"/>
    </source>
</evidence>
<accession>A0A7J8JG94</accession>
<evidence type="ECO:0000256" key="3">
    <source>
        <dbReference type="ARBA" id="ARBA00023274"/>
    </source>
</evidence>
<dbReference type="AlphaFoldDB" id="A0A7J8JG94"/>
<protein>
    <recommendedName>
        <fullName evidence="5">Large ribosomal subunit protein uL4 C-terminal domain-containing protein</fullName>
    </recommendedName>
</protein>
<comment type="caution">
    <text evidence="6">The sequence shown here is derived from an EMBL/GenBank/DDBJ whole genome shotgun (WGS) entry which is preliminary data.</text>
</comment>
<dbReference type="GO" id="GO:0006412">
    <property type="term" value="P:translation"/>
    <property type="evidence" value="ECO:0007669"/>
    <property type="project" value="InterPro"/>
</dbReference>
<evidence type="ECO:0000313" key="7">
    <source>
        <dbReference type="Proteomes" id="UP000593571"/>
    </source>
</evidence>
<feature type="compositionally biased region" description="Basic residues" evidence="4">
    <location>
        <begin position="197"/>
        <end position="212"/>
    </location>
</feature>
<dbReference type="Proteomes" id="UP000593571">
    <property type="component" value="Unassembled WGS sequence"/>
</dbReference>
<comment type="similarity">
    <text evidence="1">Belongs to the universal ribosomal protein uL4 family.</text>
</comment>
<feature type="region of interest" description="Disordered" evidence="4">
    <location>
        <begin position="196"/>
        <end position="243"/>
    </location>
</feature>
<dbReference type="SUPFAM" id="SSF52166">
    <property type="entry name" value="Ribosomal protein L4"/>
    <property type="match status" value="1"/>
</dbReference>
<keyword evidence="7" id="KW-1185">Reference proteome</keyword>
<evidence type="ECO:0000256" key="1">
    <source>
        <dbReference type="ARBA" id="ARBA00010528"/>
    </source>
</evidence>
<dbReference type="PANTHER" id="PTHR19431">
    <property type="entry name" value="60S RIBOSOMAL PROTEIN L4"/>
    <property type="match status" value="1"/>
</dbReference>
<feature type="compositionally biased region" description="Basic and acidic residues" evidence="4">
    <location>
        <begin position="223"/>
        <end position="243"/>
    </location>
</feature>
<dbReference type="GO" id="GO:0005840">
    <property type="term" value="C:ribosome"/>
    <property type="evidence" value="ECO:0007669"/>
    <property type="project" value="UniProtKB-KW"/>
</dbReference>
<dbReference type="GO" id="GO:0003735">
    <property type="term" value="F:structural constituent of ribosome"/>
    <property type="evidence" value="ECO:0007669"/>
    <property type="project" value="InterPro"/>
</dbReference>
<dbReference type="Pfam" id="PF14374">
    <property type="entry name" value="Ribos_L4_asso_C"/>
    <property type="match status" value="1"/>
</dbReference>
<dbReference type="InterPro" id="IPR023574">
    <property type="entry name" value="Ribosomal_uL4_dom_sf"/>
</dbReference>
<sequence length="243" mass="27384">MAISSHQGVWSSTDIDVLRKGESTGKNVALLATFKTPIQPDTGNFVHTNLRKNNRQPYAISELAGHQTRAESWGTGRAVARIPRIQDEPYGTWRKAASFKSNYNSPMHKMLNRDLRKILKSPEIKKARRAPRRVLKKNPLKKLRIVLKLNPYAKTMCRNTILYQAKNHKLWVDKTAAAPEAISDEKGVPCKKPVVEKKRKKAVSITKQKKSLAAKEAATTRKPAAEKKLTEKKSTTEEKKPVA</sequence>
<name>A0A7J8JG94_ROUAE</name>
<dbReference type="InterPro" id="IPR045240">
    <property type="entry name" value="Ribosomal_uL4_euk/arch"/>
</dbReference>
<keyword evidence="2" id="KW-0689">Ribosomal protein</keyword>
<dbReference type="InterPro" id="IPR025755">
    <property type="entry name" value="Ribos_uL4_C_dom"/>
</dbReference>
<evidence type="ECO:0000256" key="2">
    <source>
        <dbReference type="ARBA" id="ARBA00022980"/>
    </source>
</evidence>
<organism evidence="6 7">
    <name type="scientific">Rousettus aegyptiacus</name>
    <name type="common">Egyptian fruit bat</name>
    <name type="synonym">Pteropus aegyptiacus</name>
    <dbReference type="NCBI Taxonomy" id="9407"/>
    <lineage>
        <taxon>Eukaryota</taxon>
        <taxon>Metazoa</taxon>
        <taxon>Chordata</taxon>
        <taxon>Craniata</taxon>
        <taxon>Vertebrata</taxon>
        <taxon>Euteleostomi</taxon>
        <taxon>Mammalia</taxon>
        <taxon>Eutheria</taxon>
        <taxon>Laurasiatheria</taxon>
        <taxon>Chiroptera</taxon>
        <taxon>Yinpterochiroptera</taxon>
        <taxon>Pteropodoidea</taxon>
        <taxon>Pteropodidae</taxon>
        <taxon>Rousettinae</taxon>
        <taxon>Rousettus</taxon>
    </lineage>
</organism>
<dbReference type="GO" id="GO:1990904">
    <property type="term" value="C:ribonucleoprotein complex"/>
    <property type="evidence" value="ECO:0007669"/>
    <property type="project" value="UniProtKB-KW"/>
</dbReference>